<name>G3AST7_SPAPN</name>
<organism evidence="4">
    <name type="scientific">Spathaspora passalidarum (strain NRRL Y-27907 / 11-Y1)</name>
    <dbReference type="NCBI Taxonomy" id="619300"/>
    <lineage>
        <taxon>Eukaryota</taxon>
        <taxon>Fungi</taxon>
        <taxon>Dikarya</taxon>
        <taxon>Ascomycota</taxon>
        <taxon>Saccharomycotina</taxon>
        <taxon>Pichiomycetes</taxon>
        <taxon>Debaryomycetaceae</taxon>
        <taxon>Spathaspora</taxon>
    </lineage>
</organism>
<evidence type="ECO:0000256" key="1">
    <source>
        <dbReference type="SAM" id="Coils"/>
    </source>
</evidence>
<dbReference type="OMA" id="PYPQYQR"/>
<dbReference type="RefSeq" id="XP_007377183.1">
    <property type="nucleotide sequence ID" value="XM_007377121.1"/>
</dbReference>
<dbReference type="STRING" id="619300.G3AST7"/>
<dbReference type="EMBL" id="GL996504">
    <property type="protein sequence ID" value="EGW31150.1"/>
    <property type="molecule type" value="Genomic_DNA"/>
</dbReference>
<evidence type="ECO:0000313" key="3">
    <source>
        <dbReference type="EMBL" id="EGW31150.1"/>
    </source>
</evidence>
<feature type="region of interest" description="Disordered" evidence="2">
    <location>
        <begin position="1"/>
        <end position="40"/>
    </location>
</feature>
<dbReference type="KEGG" id="spaa:SPAPADRAFT_63062"/>
<accession>G3AST7</accession>
<dbReference type="GeneID" id="18874578"/>
<feature type="compositionally biased region" description="Basic and acidic residues" evidence="2">
    <location>
        <begin position="317"/>
        <end position="343"/>
    </location>
</feature>
<feature type="region of interest" description="Disordered" evidence="2">
    <location>
        <begin position="250"/>
        <end position="343"/>
    </location>
</feature>
<keyword evidence="1" id="KW-0175">Coiled coil</keyword>
<sequence length="343" mass="40363">MSDTEVLDYETRVEREPVRERDRDDDVRMEPQPYPQYQRPQGHFQDRRIDHIGLQPHIDSEEDVLYEVKDDSTFHVTRALFIANLRRPINSAHFQEYLKGLAQTSGGYLIERAWLNRGRTHAIVLVNTEEGARTLRSKLVGSIYPPEEEDAKLKQEFENIEVERYESEVRQYEDALARAQDEDEKSAIQPPVEPRNIAVERHTLYVDYIPVKAINQWVFEEDKGPRDGKWKIDYEFKGDETVATHTLLNGDFIPRYPGPPPRRSYRRGPPRDFDYREGPPPYRNHGRPYGRPPPRFRGGYGRPRGERDSYIPGGNNDRSDDRRSRRTDSYEPSRNRERSRSPL</sequence>
<dbReference type="Proteomes" id="UP000000709">
    <property type="component" value="Unassembled WGS sequence"/>
</dbReference>
<dbReference type="InParanoid" id="G3AST7"/>
<dbReference type="HOGENOM" id="CLU_073623_0_0_1"/>
<proteinExistence type="predicted"/>
<feature type="coiled-coil region" evidence="1">
    <location>
        <begin position="155"/>
        <end position="182"/>
    </location>
</feature>
<keyword evidence="4" id="KW-1185">Reference proteome</keyword>
<protein>
    <submittedName>
        <fullName evidence="3">Uncharacterized protein</fullName>
    </submittedName>
</protein>
<feature type="compositionally biased region" description="Basic and acidic residues" evidence="2">
    <location>
        <begin position="9"/>
        <end position="29"/>
    </location>
</feature>
<evidence type="ECO:0000313" key="4">
    <source>
        <dbReference type="Proteomes" id="UP000000709"/>
    </source>
</evidence>
<evidence type="ECO:0000256" key="2">
    <source>
        <dbReference type="SAM" id="MobiDB-lite"/>
    </source>
</evidence>
<dbReference type="AlphaFoldDB" id="G3AST7"/>
<dbReference type="OrthoDB" id="5348404at2759"/>
<reference evidence="3 4" key="1">
    <citation type="journal article" date="2011" name="Proc. Natl. Acad. Sci. U.S.A.">
        <title>Comparative genomics of xylose-fermenting fungi for enhanced biofuel production.</title>
        <authorList>
            <person name="Wohlbach D.J."/>
            <person name="Kuo A."/>
            <person name="Sato T.K."/>
            <person name="Potts K.M."/>
            <person name="Salamov A.A."/>
            <person name="LaButti K.M."/>
            <person name="Sun H."/>
            <person name="Clum A."/>
            <person name="Pangilinan J.L."/>
            <person name="Lindquist E.A."/>
            <person name="Lucas S."/>
            <person name="Lapidus A."/>
            <person name="Jin M."/>
            <person name="Gunawan C."/>
            <person name="Balan V."/>
            <person name="Dale B.E."/>
            <person name="Jeffries T.W."/>
            <person name="Zinkel R."/>
            <person name="Barry K.W."/>
            <person name="Grigoriev I.V."/>
            <person name="Gasch A.P."/>
        </authorList>
    </citation>
    <scope>NUCLEOTIDE SEQUENCE [LARGE SCALE GENOMIC DNA]</scope>
    <source>
        <strain evidence="4">NRRL Y-27907 / 11-Y1</strain>
    </source>
</reference>
<dbReference type="eggNOG" id="ENOG502SGTJ">
    <property type="taxonomic scope" value="Eukaryota"/>
</dbReference>
<gene>
    <name evidence="3" type="ORF">SPAPADRAFT_63062</name>
</gene>